<dbReference type="HOGENOM" id="CLU_3387829_0_0_9"/>
<gene>
    <name evidence="1" type="ordered locus">GBAA_pXO2_0108</name>
</gene>
<proteinExistence type="predicted"/>
<dbReference type="AlphaFoldDB" id="Q6F070"/>
<dbReference type="KEGG" id="bar:GBAA_pXO2_0108"/>
<dbReference type="EMBL" id="AE017335">
    <property type="protein sequence ID" value="AAT35520.1"/>
    <property type="molecule type" value="Genomic_DNA"/>
</dbReference>
<keyword evidence="1" id="KW-0614">Plasmid</keyword>
<evidence type="ECO:0000313" key="1">
    <source>
        <dbReference type="EMBL" id="AAT35520.1"/>
    </source>
</evidence>
<sequence length="32" mass="3973">MIFFFCCSMKIPPLKKDHAFSHDLFRFIYIYI</sequence>
<geneLocation type="plasmid" evidence="1 2">
    <name>pXO2</name>
</geneLocation>
<evidence type="ECO:0000313" key="2">
    <source>
        <dbReference type="Proteomes" id="UP000000594"/>
    </source>
</evidence>
<protein>
    <submittedName>
        <fullName evidence="1">Uncharacterized protein</fullName>
    </submittedName>
</protein>
<name>Q6F070_BACAN</name>
<reference evidence="1 2" key="1">
    <citation type="journal article" date="2009" name="J. Bacteriol.">
        <title>The complete genome sequence of Bacillus anthracis Ames 'Ancestor'.</title>
        <authorList>
            <person name="Ravel J."/>
            <person name="Jiang L."/>
            <person name="Stanley S.T."/>
            <person name="Wilson M.R."/>
            <person name="Decker R.S."/>
            <person name="Read T.D."/>
            <person name="Worsham P."/>
            <person name="Keim P.S."/>
            <person name="Salzberg S.L."/>
            <person name="Fraser-Liggett C.M."/>
            <person name="Rasko D.A."/>
        </authorList>
    </citation>
    <scope>NUCLEOTIDE SEQUENCE [LARGE SCALE GENOMIC DNA]</scope>
    <source>
        <strain evidence="2">Ames ancestor</strain>
        <plasmid evidence="2">pXO2</plasmid>
    </source>
</reference>
<dbReference type="Proteomes" id="UP000000594">
    <property type="component" value="Plasmid pXO2"/>
</dbReference>
<accession>Q6F070</accession>
<keyword evidence="2" id="KW-1185">Reference proteome</keyword>
<organism evidence="1 2">
    <name type="scientific">Bacillus anthracis</name>
    <name type="common">anthrax bacterium</name>
    <dbReference type="NCBI Taxonomy" id="1392"/>
    <lineage>
        <taxon>Bacteria</taxon>
        <taxon>Bacillati</taxon>
        <taxon>Bacillota</taxon>
        <taxon>Bacilli</taxon>
        <taxon>Bacillales</taxon>
        <taxon>Bacillaceae</taxon>
        <taxon>Bacillus</taxon>
        <taxon>Bacillus cereus group</taxon>
    </lineage>
</organism>